<dbReference type="EMBL" id="BSOR01000040">
    <property type="protein sequence ID" value="GLR64919.1"/>
    <property type="molecule type" value="Genomic_DNA"/>
</dbReference>
<evidence type="ECO:0000256" key="3">
    <source>
        <dbReference type="RuleBase" id="RU000363"/>
    </source>
</evidence>
<dbReference type="PANTHER" id="PTHR43115:SF4">
    <property type="entry name" value="DEHYDROGENASE_REDUCTASE SDR FAMILY MEMBER 11"/>
    <property type="match status" value="1"/>
</dbReference>
<dbReference type="PANTHER" id="PTHR43115">
    <property type="entry name" value="DEHYDROGENASE/REDUCTASE SDR FAMILY MEMBER 11"/>
    <property type="match status" value="1"/>
</dbReference>
<sequence>MANSFQSEQLQGKKAWITGASSGIGKATAHRLAAAGMNLVLSARRLERLETLAQALKATGVEVTLEPVDVSDRAAMAAVGERIAAAGGVDLLVNNAGTMPISPILSGRVDEWEQMIDVNIKGVLYAIHAVYSGMAERKQGHIINISSVAARTTFQSAGVYAGTKHAVRAISDTLRKEAIRYGVRVTDIQPGSVATELPDSIQHEKIRNAVKANLYADPKGVLQPEDIAEAIYYAASQPEHVDVSELLIRPQSMED</sequence>
<evidence type="ECO:0000313" key="5">
    <source>
        <dbReference type="Proteomes" id="UP001156682"/>
    </source>
</evidence>
<proteinExistence type="inferred from homology"/>
<keyword evidence="2" id="KW-0560">Oxidoreductase</keyword>
<reference evidence="5" key="1">
    <citation type="journal article" date="2019" name="Int. J. Syst. Evol. Microbiol.">
        <title>The Global Catalogue of Microorganisms (GCM) 10K type strain sequencing project: providing services to taxonomists for standard genome sequencing and annotation.</title>
        <authorList>
            <consortium name="The Broad Institute Genomics Platform"/>
            <consortium name="The Broad Institute Genome Sequencing Center for Infectious Disease"/>
            <person name="Wu L."/>
            <person name="Ma J."/>
        </authorList>
    </citation>
    <scope>NUCLEOTIDE SEQUENCE [LARGE SCALE GENOMIC DNA]</scope>
    <source>
        <strain evidence="5">NBRC 100033</strain>
    </source>
</reference>
<dbReference type="RefSeq" id="WP_036239924.1">
    <property type="nucleotide sequence ID" value="NZ_BSOR01000040.1"/>
</dbReference>
<name>A0ABQ6A481_9GAMM</name>
<dbReference type="Gene3D" id="3.40.50.720">
    <property type="entry name" value="NAD(P)-binding Rossmann-like Domain"/>
    <property type="match status" value="1"/>
</dbReference>
<organism evidence="4 5">
    <name type="scientific">Marinospirillum insulare</name>
    <dbReference type="NCBI Taxonomy" id="217169"/>
    <lineage>
        <taxon>Bacteria</taxon>
        <taxon>Pseudomonadati</taxon>
        <taxon>Pseudomonadota</taxon>
        <taxon>Gammaproteobacteria</taxon>
        <taxon>Oceanospirillales</taxon>
        <taxon>Oceanospirillaceae</taxon>
        <taxon>Marinospirillum</taxon>
    </lineage>
</organism>
<evidence type="ECO:0000256" key="1">
    <source>
        <dbReference type="ARBA" id="ARBA00006484"/>
    </source>
</evidence>
<comment type="similarity">
    <text evidence="1 3">Belongs to the short-chain dehydrogenases/reductases (SDR) family.</text>
</comment>
<dbReference type="PRINTS" id="PR00080">
    <property type="entry name" value="SDRFAMILY"/>
</dbReference>
<dbReference type="InterPro" id="IPR036291">
    <property type="entry name" value="NAD(P)-bd_dom_sf"/>
</dbReference>
<keyword evidence="5" id="KW-1185">Reference proteome</keyword>
<evidence type="ECO:0000256" key="2">
    <source>
        <dbReference type="ARBA" id="ARBA00023002"/>
    </source>
</evidence>
<accession>A0ABQ6A481</accession>
<dbReference type="InterPro" id="IPR002347">
    <property type="entry name" value="SDR_fam"/>
</dbReference>
<comment type="caution">
    <text evidence="4">The sequence shown here is derived from an EMBL/GenBank/DDBJ whole genome shotgun (WGS) entry which is preliminary data.</text>
</comment>
<dbReference type="InterPro" id="IPR020904">
    <property type="entry name" value="Sc_DH/Rdtase_CS"/>
</dbReference>
<dbReference type="Proteomes" id="UP001156682">
    <property type="component" value="Unassembled WGS sequence"/>
</dbReference>
<evidence type="ECO:0000313" key="4">
    <source>
        <dbReference type="EMBL" id="GLR64919.1"/>
    </source>
</evidence>
<dbReference type="Pfam" id="PF00106">
    <property type="entry name" value="adh_short"/>
    <property type="match status" value="1"/>
</dbReference>
<dbReference type="PRINTS" id="PR00081">
    <property type="entry name" value="GDHRDH"/>
</dbReference>
<dbReference type="PROSITE" id="PS00061">
    <property type="entry name" value="ADH_SHORT"/>
    <property type="match status" value="1"/>
</dbReference>
<dbReference type="SUPFAM" id="SSF51735">
    <property type="entry name" value="NAD(P)-binding Rossmann-fold domains"/>
    <property type="match status" value="1"/>
</dbReference>
<gene>
    <name evidence="4" type="ORF">GCM10007878_23570</name>
</gene>
<protein>
    <submittedName>
        <fullName evidence="4">Oxidoreductase</fullName>
    </submittedName>
</protein>